<gene>
    <name evidence="1" type="ORF">GCM10011607_17030</name>
</gene>
<keyword evidence="2" id="KW-1185">Reference proteome</keyword>
<name>A0ABQ1J2G1_9GAMM</name>
<sequence>MPPNATINSELVTFILTPFNTLIYTRKKSRTNAYTISINYVTNQIISGIGIIDNILL</sequence>
<evidence type="ECO:0000313" key="1">
    <source>
        <dbReference type="EMBL" id="GGB57031.1"/>
    </source>
</evidence>
<accession>A0ABQ1J2G1</accession>
<comment type="caution">
    <text evidence="1">The sequence shown here is derived from an EMBL/GenBank/DDBJ whole genome shotgun (WGS) entry which is preliminary data.</text>
</comment>
<proteinExistence type="predicted"/>
<dbReference type="Proteomes" id="UP000617555">
    <property type="component" value="Unassembled WGS sequence"/>
</dbReference>
<reference evidence="2" key="1">
    <citation type="journal article" date="2019" name="Int. J. Syst. Evol. Microbiol.">
        <title>The Global Catalogue of Microorganisms (GCM) 10K type strain sequencing project: providing services to taxonomists for standard genome sequencing and annotation.</title>
        <authorList>
            <consortium name="The Broad Institute Genomics Platform"/>
            <consortium name="The Broad Institute Genome Sequencing Center for Infectious Disease"/>
            <person name="Wu L."/>
            <person name="Ma J."/>
        </authorList>
    </citation>
    <scope>NUCLEOTIDE SEQUENCE [LARGE SCALE GENOMIC DNA]</scope>
    <source>
        <strain evidence="2">CGMCC 1.15339</strain>
    </source>
</reference>
<dbReference type="EMBL" id="BMII01000012">
    <property type="protein sequence ID" value="GGB57031.1"/>
    <property type="molecule type" value="Genomic_DNA"/>
</dbReference>
<protein>
    <submittedName>
        <fullName evidence="1">Uncharacterized protein</fullName>
    </submittedName>
</protein>
<evidence type="ECO:0000313" key="2">
    <source>
        <dbReference type="Proteomes" id="UP000617555"/>
    </source>
</evidence>
<organism evidence="1 2">
    <name type="scientific">Shewanella inventionis</name>
    <dbReference type="NCBI Taxonomy" id="1738770"/>
    <lineage>
        <taxon>Bacteria</taxon>
        <taxon>Pseudomonadati</taxon>
        <taxon>Pseudomonadota</taxon>
        <taxon>Gammaproteobacteria</taxon>
        <taxon>Alteromonadales</taxon>
        <taxon>Shewanellaceae</taxon>
        <taxon>Shewanella</taxon>
    </lineage>
</organism>